<dbReference type="PRINTS" id="PR00625">
    <property type="entry name" value="JDOMAIN"/>
</dbReference>
<sequence length="327" mass="37541">MDYYKELGISRDASEEDIKKAYFRLALKYHPDKNHAPEATEKFKNISRAYEILSDPEKRRVYDNQASAPPPQSKPASQNRWPRQEQQQPFYDPFAGFHFHTPEEIFAQFFNGRDPFAAMMGDPLSLSLDTDPFFERPSIFFEHHQPRTYASFNTDFRRHMGNGSKSSSQVTTTSRYINGKYGSVVVKTIRDNQGTRVIEDYGNGRRRVVVNGVETENTLTPQEQYNPVKLMTLDTSTPNDEAPPSSRMPQEPRREPYVKPSRSAARPILLDEISDHNNRYGPRQGDQEPSNVRRHMIRPPVSATASMQQPTGGVLDTLKRLFCFCCP</sequence>
<evidence type="ECO:0000256" key="1">
    <source>
        <dbReference type="SAM" id="MobiDB-lite"/>
    </source>
</evidence>
<dbReference type="GO" id="GO:0030544">
    <property type="term" value="F:Hsp70 protein binding"/>
    <property type="evidence" value="ECO:0007669"/>
    <property type="project" value="InterPro"/>
</dbReference>
<dbReference type="GeneID" id="83214818"/>
<dbReference type="AlphaFoldDB" id="A0AAD7Y067"/>
<evidence type="ECO:0000313" key="4">
    <source>
        <dbReference type="Proteomes" id="UP001234581"/>
    </source>
</evidence>
<proteinExistence type="predicted"/>
<keyword evidence="4" id="KW-1185">Reference proteome</keyword>
<dbReference type="Gene3D" id="1.10.287.110">
    <property type="entry name" value="DnaJ domain"/>
    <property type="match status" value="1"/>
</dbReference>
<dbReference type="PROSITE" id="PS00636">
    <property type="entry name" value="DNAJ_1"/>
    <property type="match status" value="1"/>
</dbReference>
<dbReference type="EMBL" id="JARTCD010000036">
    <property type="protein sequence ID" value="KAJ8656812.1"/>
    <property type="molecule type" value="Genomic_DNA"/>
</dbReference>
<protein>
    <recommendedName>
        <fullName evidence="2">J domain-containing protein</fullName>
    </recommendedName>
</protein>
<feature type="region of interest" description="Disordered" evidence="1">
    <location>
        <begin position="56"/>
        <end position="85"/>
    </location>
</feature>
<dbReference type="Proteomes" id="UP001234581">
    <property type="component" value="Unassembled WGS sequence"/>
</dbReference>
<dbReference type="InterPro" id="IPR018253">
    <property type="entry name" value="DnaJ_domain_CS"/>
</dbReference>
<feature type="region of interest" description="Disordered" evidence="1">
    <location>
        <begin position="272"/>
        <end position="291"/>
    </location>
</feature>
<dbReference type="Pfam" id="PF00226">
    <property type="entry name" value="DnaJ"/>
    <property type="match status" value="1"/>
</dbReference>
<evidence type="ECO:0000313" key="3">
    <source>
        <dbReference type="EMBL" id="KAJ8656812.1"/>
    </source>
</evidence>
<dbReference type="InterPro" id="IPR036869">
    <property type="entry name" value="J_dom_sf"/>
</dbReference>
<dbReference type="PROSITE" id="PS50076">
    <property type="entry name" value="DNAJ_2"/>
    <property type="match status" value="1"/>
</dbReference>
<dbReference type="GO" id="GO:0051082">
    <property type="term" value="F:unfolded protein binding"/>
    <property type="evidence" value="ECO:0007669"/>
    <property type="project" value="InterPro"/>
</dbReference>
<dbReference type="CDD" id="cd06257">
    <property type="entry name" value="DnaJ"/>
    <property type="match status" value="1"/>
</dbReference>
<feature type="region of interest" description="Disordered" evidence="1">
    <location>
        <begin position="233"/>
        <end position="262"/>
    </location>
</feature>
<dbReference type="InterPro" id="IPR043183">
    <property type="entry name" value="DNJB2/6-like"/>
</dbReference>
<dbReference type="SMART" id="SM00271">
    <property type="entry name" value="DnaJ"/>
    <property type="match status" value="1"/>
</dbReference>
<evidence type="ECO:0000259" key="2">
    <source>
        <dbReference type="PROSITE" id="PS50076"/>
    </source>
</evidence>
<reference evidence="3 4" key="1">
    <citation type="submission" date="2023-03" db="EMBL/GenBank/DDBJ databases">
        <title>Genome sequence of Lichtheimia ornata CBS 291.66.</title>
        <authorList>
            <person name="Mohabir J.T."/>
            <person name="Shea T.P."/>
            <person name="Kurbessoian T."/>
            <person name="Berby B."/>
            <person name="Fontaine J."/>
            <person name="Livny J."/>
            <person name="Gnirke A."/>
            <person name="Stajich J.E."/>
            <person name="Cuomo C.A."/>
        </authorList>
    </citation>
    <scope>NUCLEOTIDE SEQUENCE [LARGE SCALE GENOMIC DNA]</scope>
    <source>
        <strain evidence="3">CBS 291.66</strain>
    </source>
</reference>
<comment type="caution">
    <text evidence="3">The sequence shown here is derived from an EMBL/GenBank/DDBJ whole genome shotgun (WGS) entry which is preliminary data.</text>
</comment>
<accession>A0AAD7Y067</accession>
<dbReference type="PANTHER" id="PTHR45168">
    <property type="entry name" value="DNAJ HOMOLOG SUBFAMILY B MEMBER 2"/>
    <property type="match status" value="1"/>
</dbReference>
<dbReference type="SUPFAM" id="SSF46565">
    <property type="entry name" value="Chaperone J-domain"/>
    <property type="match status" value="1"/>
</dbReference>
<dbReference type="PANTHER" id="PTHR45168:SF1">
    <property type="entry name" value="DNAJ HOMOLOG SUBFAMILY B MEMBER 2"/>
    <property type="match status" value="1"/>
</dbReference>
<organism evidence="3 4">
    <name type="scientific">Lichtheimia ornata</name>
    <dbReference type="NCBI Taxonomy" id="688661"/>
    <lineage>
        <taxon>Eukaryota</taxon>
        <taxon>Fungi</taxon>
        <taxon>Fungi incertae sedis</taxon>
        <taxon>Mucoromycota</taxon>
        <taxon>Mucoromycotina</taxon>
        <taxon>Mucoromycetes</taxon>
        <taxon>Mucorales</taxon>
        <taxon>Lichtheimiaceae</taxon>
        <taxon>Lichtheimia</taxon>
    </lineage>
</organism>
<dbReference type="RefSeq" id="XP_058341725.1">
    <property type="nucleotide sequence ID" value="XM_058487425.1"/>
</dbReference>
<name>A0AAD7Y067_9FUNG</name>
<feature type="domain" description="J" evidence="2">
    <location>
        <begin position="2"/>
        <end position="66"/>
    </location>
</feature>
<gene>
    <name evidence="3" type="ORF">O0I10_007409</name>
</gene>
<dbReference type="InterPro" id="IPR001623">
    <property type="entry name" value="DnaJ_domain"/>
</dbReference>